<comment type="caution">
    <text evidence="8">The sequence shown here is derived from an EMBL/GenBank/DDBJ whole genome shotgun (WGS) entry which is preliminary data.</text>
</comment>
<dbReference type="Proteomes" id="UP001429984">
    <property type="component" value="Unassembled WGS sequence"/>
</dbReference>
<gene>
    <name evidence="8" type="ORF">IU514_13920</name>
</gene>
<dbReference type="Pfam" id="PF01061">
    <property type="entry name" value="ABC2_membrane"/>
    <property type="match status" value="1"/>
</dbReference>
<evidence type="ECO:0000256" key="2">
    <source>
        <dbReference type="ARBA" id="ARBA00007783"/>
    </source>
</evidence>
<dbReference type="PIRSF" id="PIRSF006648">
    <property type="entry name" value="DrrB"/>
    <property type="match status" value="1"/>
</dbReference>
<comment type="subcellular location">
    <subcellularLocation>
        <location evidence="1">Membrane</location>
        <topology evidence="1">Multi-pass membrane protein</topology>
    </subcellularLocation>
</comment>
<comment type="similarity">
    <text evidence="2">Belongs to the ABC-2 integral membrane protein family.</text>
</comment>
<dbReference type="InterPro" id="IPR000412">
    <property type="entry name" value="ABC_2_transport"/>
</dbReference>
<evidence type="ECO:0000259" key="7">
    <source>
        <dbReference type="Pfam" id="PF01061"/>
    </source>
</evidence>
<evidence type="ECO:0000313" key="8">
    <source>
        <dbReference type="EMBL" id="MBF6025125.1"/>
    </source>
</evidence>
<keyword evidence="9" id="KW-1185">Reference proteome</keyword>
<organism evidence="8 9">
    <name type="scientific">Lysobacter niastensis</name>
    <dbReference type="NCBI Taxonomy" id="380629"/>
    <lineage>
        <taxon>Bacteria</taxon>
        <taxon>Pseudomonadati</taxon>
        <taxon>Pseudomonadota</taxon>
        <taxon>Gammaproteobacteria</taxon>
        <taxon>Lysobacterales</taxon>
        <taxon>Lysobacteraceae</taxon>
        <taxon>Lysobacter</taxon>
    </lineage>
</organism>
<name>A0ABS0BDD0_9GAMM</name>
<evidence type="ECO:0000256" key="6">
    <source>
        <dbReference type="SAM" id="Phobius"/>
    </source>
</evidence>
<feature type="transmembrane region" description="Helical" evidence="6">
    <location>
        <begin position="68"/>
        <end position="90"/>
    </location>
</feature>
<reference evidence="8 9" key="1">
    <citation type="submission" date="2020-11" db="EMBL/GenBank/DDBJ databases">
        <title>Draft Genome Sequence and Secondary Metabolite Biosynthetic Potential of the Lysobacter niastensis Type strain DSM 18481.</title>
        <authorList>
            <person name="Turrini P."/>
            <person name="Artuso I."/>
            <person name="Tescari M."/>
            <person name="Lugli G.A."/>
            <person name="Frangipani E."/>
            <person name="Ventura M."/>
            <person name="Visca P."/>
        </authorList>
    </citation>
    <scope>NUCLEOTIDE SEQUENCE [LARGE SCALE GENOMIC DNA]</scope>
    <source>
        <strain evidence="8 9">DSM 18481</strain>
    </source>
</reference>
<dbReference type="PANTHER" id="PTHR43229">
    <property type="entry name" value="NODULATION PROTEIN J"/>
    <property type="match status" value="1"/>
</dbReference>
<dbReference type="RefSeq" id="WP_194931730.1">
    <property type="nucleotide sequence ID" value="NZ_JADLZT010000007.1"/>
</dbReference>
<feature type="transmembrane region" description="Helical" evidence="6">
    <location>
        <begin position="178"/>
        <end position="196"/>
    </location>
</feature>
<dbReference type="InterPro" id="IPR051784">
    <property type="entry name" value="Nod_factor_ABC_transporter"/>
</dbReference>
<feature type="transmembrane region" description="Helical" evidence="6">
    <location>
        <begin position="35"/>
        <end position="56"/>
    </location>
</feature>
<feature type="domain" description="ABC-2 type transporter transmembrane" evidence="7">
    <location>
        <begin position="19"/>
        <end position="216"/>
    </location>
</feature>
<accession>A0ABS0BDD0</accession>
<keyword evidence="3 6" id="KW-0812">Transmembrane</keyword>
<evidence type="ECO:0000313" key="9">
    <source>
        <dbReference type="Proteomes" id="UP001429984"/>
    </source>
</evidence>
<evidence type="ECO:0000256" key="5">
    <source>
        <dbReference type="ARBA" id="ARBA00023136"/>
    </source>
</evidence>
<protein>
    <submittedName>
        <fullName evidence="8">ABC transporter permease</fullName>
    </submittedName>
</protein>
<feature type="transmembrane region" description="Helical" evidence="6">
    <location>
        <begin position="110"/>
        <end position="134"/>
    </location>
</feature>
<evidence type="ECO:0000256" key="1">
    <source>
        <dbReference type="ARBA" id="ARBA00004141"/>
    </source>
</evidence>
<dbReference type="InterPro" id="IPR013525">
    <property type="entry name" value="ABC2_TM"/>
</dbReference>
<dbReference type="EMBL" id="JADLZT010000007">
    <property type="protein sequence ID" value="MBF6025125.1"/>
    <property type="molecule type" value="Genomic_DNA"/>
</dbReference>
<evidence type="ECO:0000256" key="3">
    <source>
        <dbReference type="ARBA" id="ARBA00022692"/>
    </source>
</evidence>
<keyword evidence="4 6" id="KW-1133">Transmembrane helix</keyword>
<feature type="transmembrane region" description="Helical" evidence="6">
    <location>
        <begin position="233"/>
        <end position="250"/>
    </location>
</feature>
<evidence type="ECO:0000256" key="4">
    <source>
        <dbReference type="ARBA" id="ARBA00022989"/>
    </source>
</evidence>
<sequence>MNTIDMTLPASRTPLRSYWLEAKYEFLRLLRTPMFSVPTLLFPTLFYVLFGVLMAGSRGGVAAAQYLLATYGVFGVMGAALFGFGVTVAIERQNGYLVLKRVLPMPPGAYLLAKMAMAMLFSAIISTLLAVLAFTLAGVELQPWQWATLLVVDVAGALPFCAMGLYIGSLVGGNGAPAVVNIVYLPMTFLSGLWMPLKMLPPVFAKIAVVWPAWHLGQLALKVVGHDAGRPVVMHLAVLAGITVVFFLLARRRLSR</sequence>
<keyword evidence="5 6" id="KW-0472">Membrane</keyword>
<feature type="transmembrane region" description="Helical" evidence="6">
    <location>
        <begin position="146"/>
        <end position="166"/>
    </location>
</feature>
<proteinExistence type="inferred from homology"/>
<dbReference type="PANTHER" id="PTHR43229:SF3">
    <property type="entry name" value="ABC-TYPE MULTIDRUG TRANSPORT SYSTEM, PERMEASE COMPONENT"/>
    <property type="match status" value="1"/>
</dbReference>